<dbReference type="PANTHER" id="PTHR45641">
    <property type="entry name" value="TETRATRICOPEPTIDE REPEAT PROTEIN (AFU_ORTHOLOGUE AFUA_6G03870)"/>
    <property type="match status" value="1"/>
</dbReference>
<dbReference type="PANTHER" id="PTHR45641:SF19">
    <property type="entry name" value="NEPHROCYSTIN-3"/>
    <property type="match status" value="1"/>
</dbReference>
<feature type="repeat" description="TPR" evidence="3">
    <location>
        <begin position="311"/>
        <end position="344"/>
    </location>
</feature>
<keyword evidence="6" id="KW-1185">Reference proteome</keyword>
<dbReference type="SMART" id="SM00028">
    <property type="entry name" value="TPR"/>
    <property type="match status" value="9"/>
</dbReference>
<dbReference type="PhylomeDB" id="Q7NIF7"/>
<dbReference type="PRINTS" id="PR00381">
    <property type="entry name" value="KINESINLIGHT"/>
</dbReference>
<feature type="domain" description="CHAT" evidence="4">
    <location>
        <begin position="692"/>
        <end position="997"/>
    </location>
</feature>
<dbReference type="PATRIC" id="fig|251221.4.peg.2258"/>
<dbReference type="Pfam" id="PF12770">
    <property type="entry name" value="CHAT"/>
    <property type="match status" value="1"/>
</dbReference>
<dbReference type="HOGENOM" id="CLU_002404_1_0_3"/>
<feature type="repeat" description="TPR" evidence="3">
    <location>
        <begin position="395"/>
        <end position="428"/>
    </location>
</feature>
<dbReference type="AlphaFoldDB" id="Q7NIF7"/>
<dbReference type="Pfam" id="PF13374">
    <property type="entry name" value="TPR_10"/>
    <property type="match status" value="1"/>
</dbReference>
<dbReference type="STRING" id="251221.gene:10759721"/>
<dbReference type="SUPFAM" id="SSF48452">
    <property type="entry name" value="TPR-like"/>
    <property type="match status" value="3"/>
</dbReference>
<dbReference type="Proteomes" id="UP000000557">
    <property type="component" value="Chromosome"/>
</dbReference>
<name>Q7NIF7_GLOVI</name>
<dbReference type="eggNOG" id="COG0457">
    <property type="taxonomic scope" value="Bacteria"/>
</dbReference>
<protein>
    <submittedName>
        <fullName evidence="5">Gll2226 protein</fullName>
    </submittedName>
</protein>
<evidence type="ECO:0000256" key="1">
    <source>
        <dbReference type="ARBA" id="ARBA00022737"/>
    </source>
</evidence>
<dbReference type="PROSITE" id="PS50005">
    <property type="entry name" value="TPR"/>
    <property type="match status" value="6"/>
</dbReference>
<feature type="repeat" description="TPR" evidence="3">
    <location>
        <begin position="143"/>
        <end position="176"/>
    </location>
</feature>
<evidence type="ECO:0000313" key="6">
    <source>
        <dbReference type="Proteomes" id="UP000000557"/>
    </source>
</evidence>
<dbReference type="OrthoDB" id="9797911at2"/>
<dbReference type="EMBL" id="BA000045">
    <property type="protein sequence ID" value="BAC90167.1"/>
    <property type="molecule type" value="Genomic_DNA"/>
</dbReference>
<evidence type="ECO:0000313" key="5">
    <source>
        <dbReference type="EMBL" id="BAC90167.1"/>
    </source>
</evidence>
<keyword evidence="2 3" id="KW-0802">TPR repeat</keyword>
<organism evidence="5 6">
    <name type="scientific">Gloeobacter violaceus (strain ATCC 29082 / PCC 7421)</name>
    <dbReference type="NCBI Taxonomy" id="251221"/>
    <lineage>
        <taxon>Bacteria</taxon>
        <taxon>Bacillati</taxon>
        <taxon>Cyanobacteriota</taxon>
        <taxon>Cyanophyceae</taxon>
        <taxon>Gloeobacterales</taxon>
        <taxon>Gloeobacteraceae</taxon>
        <taxon>Gloeobacter</taxon>
    </lineage>
</organism>
<accession>Q7NIF7</accession>
<dbReference type="Pfam" id="PF13424">
    <property type="entry name" value="TPR_12"/>
    <property type="match status" value="4"/>
</dbReference>
<evidence type="ECO:0000259" key="4">
    <source>
        <dbReference type="Pfam" id="PF12770"/>
    </source>
</evidence>
<reference evidence="5 6" key="1">
    <citation type="journal article" date="2003" name="DNA Res.">
        <title>Complete genome structure of Gloeobacter violaceus PCC 7421, a cyanobacterium that lacks thylakoids.</title>
        <authorList>
            <person name="Nakamura Y."/>
            <person name="Kaneko T."/>
            <person name="Sato S."/>
            <person name="Mimuro M."/>
            <person name="Miyashita H."/>
            <person name="Tsuchiya T."/>
            <person name="Sasamoto S."/>
            <person name="Watanabe A."/>
            <person name="Kawashima K."/>
            <person name="Kishida Y."/>
            <person name="Kiyokawa C."/>
            <person name="Kohara M."/>
            <person name="Matsumoto M."/>
            <person name="Matsuno A."/>
            <person name="Nakazaki N."/>
            <person name="Shimpo S."/>
            <person name="Takeuchi C."/>
            <person name="Yamada M."/>
            <person name="Tabata S."/>
        </authorList>
    </citation>
    <scope>NUCLEOTIDE SEQUENCE [LARGE SCALE GENOMIC DNA]</scope>
    <source>
        <strain evidence="6">ATCC 29082 / PCC 7421</strain>
    </source>
</reference>
<dbReference type="Gene3D" id="1.25.40.10">
    <property type="entry name" value="Tetratricopeptide repeat domain"/>
    <property type="match status" value="3"/>
</dbReference>
<proteinExistence type="predicted"/>
<feature type="repeat" description="TPR" evidence="3">
    <location>
        <begin position="269"/>
        <end position="302"/>
    </location>
</feature>
<dbReference type="InterPro" id="IPR024983">
    <property type="entry name" value="CHAT_dom"/>
</dbReference>
<sequence>MMRPHIVCEIELHLSNLFACRWVHVFNLALALGLCLSTAWPLIAPASAAAPIAGDLAEAERLHQRSLQLWQQGDYAQALEPAEQAMAVRERLLGPENPDVAASLNHLGNLLADRGDYGRSELLYERALAIRQKVFGSKHPSVAASLNNLAALQAKQGRYREAEPLYERALAIREQVFGPEHPEVAKTLINLAALFRKQGRYREAEPLYERILAIHQKVLGPEHPEVAKTLNNLALLYVDQGRYREAEPLYERALAIHQKVLGPDHPQVAKTLNNLAILQTKQGRYREAEPLYERALAIHQKVLGPDHPDVAVKLNNLAFLYVDQGRYREAEPLYERALAIHQKVLGPDHPQVAANLNNLALLHVAQGKYLEAEPLLKHALVIHHKTLGPEHPDEAQVLHSLAVLYTSLGRYREAEPLLEQALAIHQKAFRLQHPIIVSILQTFASLRLKQARPAEALGLLQERLDVQERLLGLNLAVGDEARKRDYLDTLVEGVDLSVSAHLRYAPTEPAAARLALGAVLQRKSRVLDELTGGLAQLRARLAPGQQGLLDQLAQTRSTLATLVFRGLQQDTPEQYKARLDALERQTRQLETDLAASGAELGTLSRPVTVDAVQQQLHAGTVLVELVRYRPLNPAATRKADRFAPEHYAAFLLSSDGPVWAVELAEAAVIDRMVLDLRALLANADTPVVAVRALARQLDSLLMQPLRARLGDVHTLWIAPDAQLNLLPFGALVDEQGRYLLERFELVYLSSGRDLIRLSDLPVPPRQGPLLVAAPDFDNAGPPAVNAAHRSAPSLRSADLAELRVEGLPGSAKEAAALLALLPGARSLTGAAATENALKEAHGPLLLHVATHGFFLEPISRVGENPLLRSGLALAGFNKRASGGEDGVLTALEAMGLDLEGTELVVLSACDTGLGEVAGGEGIYGLRRALSIAGARSQMFSLWQVGDTATAQLMVAYYRQLLAGWGRSEALRRVQLDLLQGGERAHPYWWAAFVATGDRRPLALNGDYPR</sequence>
<dbReference type="PROSITE" id="PS50293">
    <property type="entry name" value="TPR_REGION"/>
    <property type="match status" value="1"/>
</dbReference>
<dbReference type="PROSITE" id="PS01160">
    <property type="entry name" value="KINESIN_LIGHT"/>
    <property type="match status" value="1"/>
</dbReference>
<dbReference type="EnsemblBacteria" id="BAC90167">
    <property type="protein sequence ID" value="BAC90167"/>
    <property type="gene ID" value="BAC90167"/>
</dbReference>
<dbReference type="InterPro" id="IPR015792">
    <property type="entry name" value="Kinesin_light_repeat"/>
</dbReference>
<evidence type="ECO:0000256" key="3">
    <source>
        <dbReference type="PROSITE-ProRule" id="PRU00339"/>
    </source>
</evidence>
<keyword evidence="1" id="KW-0677">Repeat</keyword>
<feature type="repeat" description="TPR" evidence="3">
    <location>
        <begin position="185"/>
        <end position="218"/>
    </location>
</feature>
<dbReference type="InterPro" id="IPR019734">
    <property type="entry name" value="TPR_rpt"/>
</dbReference>
<dbReference type="KEGG" id="gvi:gll2226"/>
<evidence type="ECO:0000256" key="2">
    <source>
        <dbReference type="ARBA" id="ARBA00022803"/>
    </source>
</evidence>
<dbReference type="InterPro" id="IPR011990">
    <property type="entry name" value="TPR-like_helical_dom_sf"/>
</dbReference>
<dbReference type="InParanoid" id="Q7NIF7"/>
<reference evidence="5 6" key="2">
    <citation type="journal article" date="2003" name="DNA Res.">
        <title>Complete genome structure of Gloeobacter violaceus PCC 7421, a cyanobacterium that lacks thylakoids (supplement).</title>
        <authorList>
            <person name="Nakamura Y."/>
            <person name="Kaneko T."/>
            <person name="Sato S."/>
            <person name="Mimuro M."/>
            <person name="Miyashita H."/>
            <person name="Tsuchiya T."/>
            <person name="Sasamoto S."/>
            <person name="Watanabe A."/>
            <person name="Kawashima K."/>
            <person name="Kishida Y."/>
            <person name="Kiyokawa C."/>
            <person name="Kohara M."/>
            <person name="Matsumoto M."/>
            <person name="Matsuno A."/>
            <person name="Nakazaki N."/>
            <person name="Shimpo S."/>
            <person name="Takeuchi C."/>
            <person name="Yamada M."/>
            <person name="Tabata S."/>
        </authorList>
    </citation>
    <scope>NUCLEOTIDE SEQUENCE [LARGE SCALE GENOMIC DNA]</scope>
    <source>
        <strain evidence="6">ATCC 29082 / PCC 7421</strain>
    </source>
</reference>
<feature type="repeat" description="TPR" evidence="3">
    <location>
        <begin position="227"/>
        <end position="260"/>
    </location>
</feature>
<gene>
    <name evidence="5" type="ordered locus">gll2226</name>
</gene>
<dbReference type="eggNOG" id="COG4995">
    <property type="taxonomic scope" value="Bacteria"/>
</dbReference>